<evidence type="ECO:0000313" key="2">
    <source>
        <dbReference type="Proteomes" id="UP000230069"/>
    </source>
</evidence>
<sequence>MVFKLENCITACRLMSLNLYSMFMIGKSVMSMVPNIIAHDMHPFKASIIANVTWYSDGYLEKLEHDNSLSAIVKYSCEGKVPNNGKGDLHSKLISAFY</sequence>
<dbReference type="Proteomes" id="UP000230069">
    <property type="component" value="Unassembled WGS sequence"/>
</dbReference>
<organism evidence="1 2">
    <name type="scientific">Aquilegia coerulea</name>
    <name type="common">Rocky mountain columbine</name>
    <dbReference type="NCBI Taxonomy" id="218851"/>
    <lineage>
        <taxon>Eukaryota</taxon>
        <taxon>Viridiplantae</taxon>
        <taxon>Streptophyta</taxon>
        <taxon>Embryophyta</taxon>
        <taxon>Tracheophyta</taxon>
        <taxon>Spermatophyta</taxon>
        <taxon>Magnoliopsida</taxon>
        <taxon>Ranunculales</taxon>
        <taxon>Ranunculaceae</taxon>
        <taxon>Thalictroideae</taxon>
        <taxon>Aquilegia</taxon>
    </lineage>
</organism>
<protein>
    <submittedName>
        <fullName evidence="1">Uncharacterized protein</fullName>
    </submittedName>
</protein>
<reference evidence="1 2" key="1">
    <citation type="submission" date="2017-09" db="EMBL/GenBank/DDBJ databases">
        <title>WGS assembly of Aquilegia coerulea Goldsmith.</title>
        <authorList>
            <person name="Hodges S."/>
            <person name="Kramer E."/>
            <person name="Nordborg M."/>
            <person name="Tomkins J."/>
            <person name="Borevitz J."/>
            <person name="Derieg N."/>
            <person name="Yan J."/>
            <person name="Mihaltcheva S."/>
            <person name="Hayes R.D."/>
            <person name="Rokhsar D."/>
        </authorList>
    </citation>
    <scope>NUCLEOTIDE SEQUENCE [LARGE SCALE GENOMIC DNA]</scope>
    <source>
        <strain evidence="2">cv. Goldsmith</strain>
    </source>
</reference>
<dbReference type="EMBL" id="KZ305040">
    <property type="protein sequence ID" value="PIA41210.1"/>
    <property type="molecule type" value="Genomic_DNA"/>
</dbReference>
<gene>
    <name evidence="1" type="ORF">AQUCO_02300188v1</name>
</gene>
<dbReference type="AlphaFoldDB" id="A0A2G5DCF6"/>
<keyword evidence="2" id="KW-1185">Reference proteome</keyword>
<accession>A0A2G5DCF6</accession>
<dbReference type="InParanoid" id="A0A2G5DCF6"/>
<name>A0A2G5DCF6_AQUCA</name>
<proteinExistence type="predicted"/>
<evidence type="ECO:0000313" key="1">
    <source>
        <dbReference type="EMBL" id="PIA41210.1"/>
    </source>
</evidence>